<evidence type="ECO:0000313" key="1">
    <source>
        <dbReference type="EMBL" id="GAD79032.1"/>
    </source>
</evidence>
<sequence length="91" mass="10480">MYLIKSNYGIYYFRFTVRANGIQHQPKLSLRTKCKRKARYHSAILSNAIYNLPRNTVDAIKATYSEQGRGYSSFIKSTYLVIGLTLNTSPH</sequence>
<accession>U3B0M7</accession>
<name>U3B0M7_9VIBR</name>
<dbReference type="EMBL" id="BATM01000008">
    <property type="protein sequence ID" value="GAD79032.1"/>
    <property type="molecule type" value="Genomic_DNA"/>
</dbReference>
<reference evidence="1 2" key="1">
    <citation type="submission" date="2013-09" db="EMBL/GenBank/DDBJ databases">
        <title>Whole genome shotgun sequence of Vibrio ezurae NBRC 102218.</title>
        <authorList>
            <person name="Yoshida I."/>
            <person name="Hosoyama A."/>
            <person name="Numata M."/>
            <person name="Hashimoto M."/>
            <person name="Hosoyama Y."/>
            <person name="Tsuchikane K."/>
            <person name="Noguchi M."/>
            <person name="Hirakata S."/>
            <person name="Ichikawa N."/>
            <person name="Ohji S."/>
            <person name="Yamazoe A."/>
            <person name="Fujita N."/>
        </authorList>
    </citation>
    <scope>NUCLEOTIDE SEQUENCE [LARGE SCALE GENOMIC DNA]</scope>
    <source>
        <strain evidence="1 2">NBRC 102218</strain>
    </source>
</reference>
<comment type="caution">
    <text evidence="1">The sequence shown here is derived from an EMBL/GenBank/DDBJ whole genome shotgun (WGS) entry which is preliminary data.</text>
</comment>
<dbReference type="Proteomes" id="UP000016562">
    <property type="component" value="Unassembled WGS sequence"/>
</dbReference>
<evidence type="ECO:0000313" key="2">
    <source>
        <dbReference type="Proteomes" id="UP000016562"/>
    </source>
</evidence>
<dbReference type="AlphaFoldDB" id="U3B0M7"/>
<protein>
    <submittedName>
        <fullName evidence="1">Uncharacterized protein</fullName>
    </submittedName>
</protein>
<keyword evidence="2" id="KW-1185">Reference proteome</keyword>
<organism evidence="1 2">
    <name type="scientific">Vibrio ezurae NBRC 102218</name>
    <dbReference type="NCBI Taxonomy" id="1219080"/>
    <lineage>
        <taxon>Bacteria</taxon>
        <taxon>Pseudomonadati</taxon>
        <taxon>Pseudomonadota</taxon>
        <taxon>Gammaproteobacteria</taxon>
        <taxon>Vibrionales</taxon>
        <taxon>Vibrionaceae</taxon>
        <taxon>Vibrio</taxon>
    </lineage>
</organism>
<proteinExistence type="predicted"/>
<gene>
    <name evidence="1" type="ORF">VEZ01S_08_00680</name>
</gene>